<dbReference type="ExpressionAtlas" id="A0A2K3K6G2">
    <property type="expression patterns" value="baseline"/>
</dbReference>
<sequence length="104" mass="11554">MVGRVSSSFFDLVKIGDMIENGIKSGKIQATMGIQCTLKEPAKSFTKKNEEETNVVTPNKRVLDPIPMTYSQLLPFLVHNGMVTPKAPKPMTPPFPTWYNAKAK</sequence>
<dbReference type="PANTHER" id="PTHR32108">
    <property type="entry name" value="DNA-DIRECTED RNA POLYMERASE SUBUNIT ALPHA"/>
    <property type="match status" value="1"/>
</dbReference>
<dbReference type="Proteomes" id="UP000236291">
    <property type="component" value="Unassembled WGS sequence"/>
</dbReference>
<comment type="caution">
    <text evidence="1">The sequence shown here is derived from an EMBL/GenBank/DDBJ whole genome shotgun (WGS) entry which is preliminary data.</text>
</comment>
<accession>A0A2K3K6G2</accession>
<protein>
    <submittedName>
        <fullName evidence="1">Uncharacterized protein</fullName>
    </submittedName>
</protein>
<organism evidence="1 2">
    <name type="scientific">Trifolium pratense</name>
    <name type="common">Red clover</name>
    <dbReference type="NCBI Taxonomy" id="57577"/>
    <lineage>
        <taxon>Eukaryota</taxon>
        <taxon>Viridiplantae</taxon>
        <taxon>Streptophyta</taxon>
        <taxon>Embryophyta</taxon>
        <taxon>Tracheophyta</taxon>
        <taxon>Spermatophyta</taxon>
        <taxon>Magnoliopsida</taxon>
        <taxon>eudicotyledons</taxon>
        <taxon>Gunneridae</taxon>
        <taxon>Pentapetalae</taxon>
        <taxon>rosids</taxon>
        <taxon>fabids</taxon>
        <taxon>Fabales</taxon>
        <taxon>Fabaceae</taxon>
        <taxon>Papilionoideae</taxon>
        <taxon>50 kb inversion clade</taxon>
        <taxon>NPAAA clade</taxon>
        <taxon>Hologalegina</taxon>
        <taxon>IRL clade</taxon>
        <taxon>Trifolieae</taxon>
        <taxon>Trifolium</taxon>
    </lineage>
</organism>
<evidence type="ECO:0000313" key="1">
    <source>
        <dbReference type="EMBL" id="PNX61861.1"/>
    </source>
</evidence>
<feature type="non-terminal residue" evidence="1">
    <location>
        <position position="104"/>
    </location>
</feature>
<evidence type="ECO:0000313" key="2">
    <source>
        <dbReference type="Proteomes" id="UP000236291"/>
    </source>
</evidence>
<dbReference type="PANTHER" id="PTHR32108:SF9">
    <property type="entry name" value="REVERSE TRANSCRIPTASE RNASE H-LIKE DOMAIN-CONTAINING PROTEIN"/>
    <property type="match status" value="1"/>
</dbReference>
<reference evidence="1 2" key="1">
    <citation type="journal article" date="2014" name="Am. J. Bot.">
        <title>Genome assembly and annotation for red clover (Trifolium pratense; Fabaceae).</title>
        <authorList>
            <person name="Istvanek J."/>
            <person name="Jaros M."/>
            <person name="Krenek A."/>
            <person name="Repkova J."/>
        </authorList>
    </citation>
    <scope>NUCLEOTIDE SEQUENCE [LARGE SCALE GENOMIC DNA]</scope>
    <source>
        <strain evidence="2">cv. Tatra</strain>
        <tissue evidence="1">Young leaves</tissue>
    </source>
</reference>
<dbReference type="EMBL" id="ASHM01144068">
    <property type="protein sequence ID" value="PNX61861.1"/>
    <property type="molecule type" value="Genomic_DNA"/>
</dbReference>
<reference evidence="1 2" key="2">
    <citation type="journal article" date="2017" name="Front. Plant Sci.">
        <title>Gene Classification and Mining of Molecular Markers Useful in Red Clover (Trifolium pratense) Breeding.</title>
        <authorList>
            <person name="Istvanek J."/>
            <person name="Dluhosova J."/>
            <person name="Dluhos P."/>
            <person name="Patkova L."/>
            <person name="Nedelnik J."/>
            <person name="Repkova J."/>
        </authorList>
    </citation>
    <scope>NUCLEOTIDE SEQUENCE [LARGE SCALE GENOMIC DNA]</scope>
    <source>
        <strain evidence="2">cv. Tatra</strain>
        <tissue evidence="1">Young leaves</tissue>
    </source>
</reference>
<name>A0A2K3K6G2_TRIPR</name>
<gene>
    <name evidence="1" type="ORF">L195_g060873</name>
</gene>
<proteinExistence type="predicted"/>
<dbReference type="AlphaFoldDB" id="A0A2K3K6G2"/>